<accession>A0A450Y557</accession>
<dbReference type="AlphaFoldDB" id="A0A450Y557"/>
<dbReference type="EMBL" id="CAADFM010000681">
    <property type="protein sequence ID" value="VFK28673.1"/>
    <property type="molecule type" value="Genomic_DNA"/>
</dbReference>
<reference evidence="3" key="1">
    <citation type="submission" date="2019-02" db="EMBL/GenBank/DDBJ databases">
        <authorList>
            <person name="Gruber-Vodicka R. H."/>
            <person name="Seah K. B. B."/>
        </authorList>
    </citation>
    <scope>NUCLEOTIDE SEQUENCE</scope>
    <source>
        <strain evidence="2">BECK_S312</strain>
        <strain evidence="3">BECK_S426</strain>
    </source>
</reference>
<evidence type="ECO:0000313" key="2">
    <source>
        <dbReference type="EMBL" id="VFK28673.1"/>
    </source>
</evidence>
<evidence type="ECO:0000256" key="1">
    <source>
        <dbReference type="SAM" id="SignalP"/>
    </source>
</evidence>
<name>A0A450Y557_9GAMM</name>
<proteinExistence type="predicted"/>
<dbReference type="EMBL" id="CAADFP010000664">
    <property type="protein sequence ID" value="VFK36656.1"/>
    <property type="molecule type" value="Genomic_DNA"/>
</dbReference>
<sequence length="186" mass="20332">MIKTFLKLLSVIGLVFALHLPATGQAAGLDIPIATKLSGSAAVEGGLLIAEDELVGTVLFLLDEYTGICKKSDQCVIPLKIERKRKKVDYAKGRYKLMPIQDFEGIASDGGKDVFFIGSHNPKYHKEDDENYGVCQDSCPVTFTMIYKLYSLARISLGGLSHTSFTGFQFLVLPDQRSGFFALVAS</sequence>
<feature type="signal peptide" evidence="1">
    <location>
        <begin position="1"/>
        <end position="26"/>
    </location>
</feature>
<evidence type="ECO:0000313" key="3">
    <source>
        <dbReference type="EMBL" id="VFK36656.1"/>
    </source>
</evidence>
<organism evidence="3">
    <name type="scientific">Candidatus Kentrum sp. LPFa</name>
    <dbReference type="NCBI Taxonomy" id="2126335"/>
    <lineage>
        <taxon>Bacteria</taxon>
        <taxon>Pseudomonadati</taxon>
        <taxon>Pseudomonadota</taxon>
        <taxon>Gammaproteobacteria</taxon>
        <taxon>Candidatus Kentrum</taxon>
    </lineage>
</organism>
<protein>
    <submittedName>
        <fullName evidence="3">Uncharacterized protein</fullName>
    </submittedName>
</protein>
<gene>
    <name evidence="2" type="ORF">BECKLPF1236A_GA0070988_106811</name>
    <name evidence="3" type="ORF">BECKLPF1236C_GA0070990_106641</name>
</gene>
<feature type="chain" id="PRO_5036113537" evidence="1">
    <location>
        <begin position="27"/>
        <end position="186"/>
    </location>
</feature>
<keyword evidence="1" id="KW-0732">Signal</keyword>